<evidence type="ECO:0000313" key="2">
    <source>
        <dbReference type="EMBL" id="QBZ68943.1"/>
    </source>
</evidence>
<evidence type="ECO:0000313" key="3">
    <source>
        <dbReference type="Proteomes" id="UP000297856"/>
    </source>
</evidence>
<dbReference type="Pfam" id="PF04448">
    <property type="entry name" value="DUF551"/>
    <property type="match status" value="1"/>
</dbReference>
<feature type="domain" description="DUF551" evidence="1">
    <location>
        <begin position="1"/>
        <end position="59"/>
    </location>
</feature>
<proteinExistence type="predicted"/>
<accession>A0A4D6DRL1</accession>
<evidence type="ECO:0000259" key="1">
    <source>
        <dbReference type="Pfam" id="PF04448"/>
    </source>
</evidence>
<dbReference type="RefSeq" id="YP_010684260.1">
    <property type="nucleotide sequence ID" value="NC_071137.1"/>
</dbReference>
<dbReference type="KEGG" id="vg:78058805"/>
<keyword evidence="3" id="KW-1185">Reference proteome</keyword>
<organism evidence="2 3">
    <name type="scientific">Klebsiella phage vB_KpnM_IME346</name>
    <dbReference type="NCBI Taxonomy" id="2562174"/>
    <lineage>
        <taxon>Viruses</taxon>
        <taxon>Duplodnaviria</taxon>
        <taxon>Heunggongvirae</taxon>
        <taxon>Uroviricota</taxon>
        <taxon>Caudoviricetes</taxon>
        <taxon>Jameshumphriesvirinae</taxon>
        <taxon>Bimevirus</taxon>
        <taxon>Bimevirus IME346</taxon>
    </lineage>
</organism>
<dbReference type="EMBL" id="MK685667">
    <property type="protein sequence ID" value="QBZ68943.1"/>
    <property type="molecule type" value="Genomic_DNA"/>
</dbReference>
<protein>
    <submittedName>
        <fullName evidence="2">DUF551 domain-containing protein</fullName>
    </submittedName>
</protein>
<dbReference type="Proteomes" id="UP000297856">
    <property type="component" value="Segment"/>
</dbReference>
<dbReference type="InterPro" id="IPR007539">
    <property type="entry name" value="DUF551"/>
</dbReference>
<sequence length="60" mass="7044">MPEEDTDVIVYCSDTEEQFVAYHNCNGYFHYATYEKKGEGYVDIVCEPTHWQPLPEPPQE</sequence>
<reference evidence="2 3" key="1">
    <citation type="submission" date="2019-03" db="EMBL/GenBank/DDBJ databases">
        <authorList>
            <person name="Gao M.M."/>
            <person name="Mi Z.Z."/>
            <person name="Bai C.C."/>
        </authorList>
    </citation>
    <scope>NUCLEOTIDE SEQUENCE [LARGE SCALE GENOMIC DNA]</scope>
</reference>
<name>A0A4D6DRL1_9CAUD</name>
<dbReference type="GeneID" id="78058805"/>